<accession>A0A914DRZ0</accession>
<sequence length="389" mass="45416">MLELDLEKNVDVMTSQIDQKGARINELELFVDFMQARQQKSQALEGIVQILHKSNGSNLTLNNSQNPTEYASQDEAYSDCSYNFLKGRIKKGRDPKKKLDSNETTPKKKPKNNEETPRKKKTEPNKWKPYKEMTEEEKRARNQETYKKYDRYLKMTIEERKEFNKKIAEKARQRRLQMSEEERKAKRKLQYAQRREKFLSSKTEEERKLYYKLKNERYQKQHKYGYYKMTEEERKVYNMEQAMKRKPKQTIINISDTTVQTPSESENRPFCSDPSVQTTRISPNLRIEPTLNSQIQVNADPRAQITCNPGNLRPNLAQVLGPGPCGAPWISNHSSFGPIDPRLDLQHQQPSLDPWAPLGFGAFNSDSQHHTTNAANLLHKPTHHGANFL</sequence>
<evidence type="ECO:0000313" key="4">
    <source>
        <dbReference type="WBParaSite" id="ACRNAN_scaffold3672.g11187.t1"/>
    </source>
</evidence>
<feature type="coiled-coil region" evidence="1">
    <location>
        <begin position="153"/>
        <end position="188"/>
    </location>
</feature>
<feature type="compositionally biased region" description="Basic and acidic residues" evidence="2">
    <location>
        <begin position="111"/>
        <end position="141"/>
    </location>
</feature>
<name>A0A914DRZ0_9BILA</name>
<evidence type="ECO:0000256" key="2">
    <source>
        <dbReference type="SAM" id="MobiDB-lite"/>
    </source>
</evidence>
<feature type="region of interest" description="Disordered" evidence="2">
    <location>
        <begin position="258"/>
        <end position="278"/>
    </location>
</feature>
<keyword evidence="3" id="KW-1185">Reference proteome</keyword>
<dbReference type="AlphaFoldDB" id="A0A914DRZ0"/>
<feature type="region of interest" description="Disordered" evidence="2">
    <location>
        <begin position="91"/>
        <end position="141"/>
    </location>
</feature>
<dbReference type="WBParaSite" id="ACRNAN_scaffold3672.g11187.t1">
    <property type="protein sequence ID" value="ACRNAN_scaffold3672.g11187.t1"/>
    <property type="gene ID" value="ACRNAN_scaffold3672.g11187"/>
</dbReference>
<keyword evidence="1" id="KW-0175">Coiled coil</keyword>
<dbReference type="Proteomes" id="UP000887540">
    <property type="component" value="Unplaced"/>
</dbReference>
<proteinExistence type="predicted"/>
<reference evidence="4" key="1">
    <citation type="submission" date="2022-11" db="UniProtKB">
        <authorList>
            <consortium name="WormBaseParasite"/>
        </authorList>
    </citation>
    <scope>IDENTIFICATION</scope>
</reference>
<organism evidence="3 4">
    <name type="scientific">Acrobeloides nanus</name>
    <dbReference type="NCBI Taxonomy" id="290746"/>
    <lineage>
        <taxon>Eukaryota</taxon>
        <taxon>Metazoa</taxon>
        <taxon>Ecdysozoa</taxon>
        <taxon>Nematoda</taxon>
        <taxon>Chromadorea</taxon>
        <taxon>Rhabditida</taxon>
        <taxon>Tylenchina</taxon>
        <taxon>Cephalobomorpha</taxon>
        <taxon>Cephaloboidea</taxon>
        <taxon>Cephalobidae</taxon>
        <taxon>Acrobeloides</taxon>
    </lineage>
</organism>
<protein>
    <submittedName>
        <fullName evidence="4">Uncharacterized protein</fullName>
    </submittedName>
</protein>
<evidence type="ECO:0000256" key="1">
    <source>
        <dbReference type="SAM" id="Coils"/>
    </source>
</evidence>
<evidence type="ECO:0000313" key="3">
    <source>
        <dbReference type="Proteomes" id="UP000887540"/>
    </source>
</evidence>